<evidence type="ECO:0000313" key="6">
    <source>
        <dbReference type="EMBL" id="KFM56729.1"/>
    </source>
</evidence>
<dbReference type="GO" id="GO:0071821">
    <property type="term" value="C:FANCM-MHF complex"/>
    <property type="evidence" value="ECO:0007669"/>
    <property type="project" value="InterPro"/>
</dbReference>
<keyword evidence="3" id="KW-0227">DNA damage</keyword>
<dbReference type="PANTHER" id="PTHR22980:SF0">
    <property type="entry name" value="CENTROMERE PROTEIN S"/>
    <property type="match status" value="1"/>
</dbReference>
<gene>
    <name evidence="6" type="ORF">X975_16465</name>
</gene>
<dbReference type="GO" id="GO:0006281">
    <property type="term" value="P:DNA repair"/>
    <property type="evidence" value="ECO:0007669"/>
    <property type="project" value="UniProtKB-KW"/>
</dbReference>
<dbReference type="GO" id="GO:0003677">
    <property type="term" value="F:DNA binding"/>
    <property type="evidence" value="ECO:0007669"/>
    <property type="project" value="UniProtKB-KW"/>
</dbReference>
<dbReference type="GO" id="GO:0003682">
    <property type="term" value="F:chromatin binding"/>
    <property type="evidence" value="ECO:0007669"/>
    <property type="project" value="TreeGrafter"/>
</dbReference>
<proteinExistence type="inferred from homology"/>
<dbReference type="OrthoDB" id="1872155at2759"/>
<dbReference type="Pfam" id="PF15630">
    <property type="entry name" value="CENP-S"/>
    <property type="match status" value="1"/>
</dbReference>
<evidence type="ECO:0000256" key="3">
    <source>
        <dbReference type="ARBA" id="ARBA00022763"/>
    </source>
</evidence>
<dbReference type="SUPFAM" id="SSF47113">
    <property type="entry name" value="Histone-fold"/>
    <property type="match status" value="1"/>
</dbReference>
<dbReference type="InterPro" id="IPR009072">
    <property type="entry name" value="Histone-fold"/>
</dbReference>
<evidence type="ECO:0000256" key="1">
    <source>
        <dbReference type="ARBA" id="ARBA00006612"/>
    </source>
</evidence>
<reference evidence="6 7" key="1">
    <citation type="submission" date="2013-11" db="EMBL/GenBank/DDBJ databases">
        <title>Genome sequencing of Stegodyphus mimosarum.</title>
        <authorList>
            <person name="Bechsgaard J."/>
        </authorList>
    </citation>
    <scope>NUCLEOTIDE SEQUENCE [LARGE SCALE GENOMIC DNA]</scope>
</reference>
<organism evidence="6 7">
    <name type="scientific">Stegodyphus mimosarum</name>
    <name type="common">African social velvet spider</name>
    <dbReference type="NCBI Taxonomy" id="407821"/>
    <lineage>
        <taxon>Eukaryota</taxon>
        <taxon>Metazoa</taxon>
        <taxon>Ecdysozoa</taxon>
        <taxon>Arthropoda</taxon>
        <taxon>Chelicerata</taxon>
        <taxon>Arachnida</taxon>
        <taxon>Araneae</taxon>
        <taxon>Araneomorphae</taxon>
        <taxon>Entelegynae</taxon>
        <taxon>Eresoidea</taxon>
        <taxon>Eresidae</taxon>
        <taxon>Stegodyphus</taxon>
    </lineage>
</organism>
<feature type="non-terminal residue" evidence="6">
    <location>
        <position position="118"/>
    </location>
</feature>
<accession>A0A087SV40</accession>
<keyword evidence="4" id="KW-0238">DNA-binding</keyword>
<sequence>MDESELQSVNEEKLKISLHYAVCKICAEVAKEYEAEFDKECMAILSELAFRQAGLYAKDLELFAKHAKRSTINIDDVKLLVRRNESLLEHVNKMAADLMANAAQRKSKKKKTETESVS</sequence>
<evidence type="ECO:0000313" key="7">
    <source>
        <dbReference type="Proteomes" id="UP000054359"/>
    </source>
</evidence>
<dbReference type="GO" id="GO:0031297">
    <property type="term" value="P:replication fork processing"/>
    <property type="evidence" value="ECO:0007669"/>
    <property type="project" value="TreeGrafter"/>
</dbReference>
<dbReference type="CDD" id="cd22919">
    <property type="entry name" value="HFD_CENP-S"/>
    <property type="match status" value="1"/>
</dbReference>
<dbReference type="GO" id="GO:0046982">
    <property type="term" value="F:protein heterodimerization activity"/>
    <property type="evidence" value="ECO:0007669"/>
    <property type="project" value="InterPro"/>
</dbReference>
<dbReference type="OMA" id="WTQIENV"/>
<evidence type="ECO:0000256" key="4">
    <source>
        <dbReference type="ARBA" id="ARBA00023125"/>
    </source>
</evidence>
<keyword evidence="7" id="KW-1185">Reference proteome</keyword>
<dbReference type="Proteomes" id="UP000054359">
    <property type="component" value="Unassembled WGS sequence"/>
</dbReference>
<dbReference type="PANTHER" id="PTHR22980">
    <property type="entry name" value="CORTISTATIN"/>
    <property type="match status" value="1"/>
</dbReference>
<evidence type="ECO:0000256" key="5">
    <source>
        <dbReference type="ARBA" id="ARBA00023204"/>
    </source>
</evidence>
<keyword evidence="5" id="KW-0234">DNA repair</keyword>
<dbReference type="InterPro" id="IPR029003">
    <property type="entry name" value="CENP-S/Mhf1"/>
</dbReference>
<dbReference type="GO" id="GO:0000712">
    <property type="term" value="P:resolution of meiotic recombination intermediates"/>
    <property type="evidence" value="ECO:0007669"/>
    <property type="project" value="TreeGrafter"/>
</dbReference>
<dbReference type="STRING" id="407821.A0A087SV40"/>
<comment type="similarity">
    <text evidence="1">Belongs to the TAF9 family. CENP-S/MHF1 subfamily.</text>
</comment>
<name>A0A087SV40_STEMI</name>
<dbReference type="Gene3D" id="1.10.20.10">
    <property type="entry name" value="Histone, subunit A"/>
    <property type="match status" value="1"/>
</dbReference>
<dbReference type="AlphaFoldDB" id="A0A087SV40"/>
<evidence type="ECO:0000256" key="2">
    <source>
        <dbReference type="ARBA" id="ARBA00016400"/>
    </source>
</evidence>
<protein>
    <recommendedName>
        <fullName evidence="2">Centromere protein S</fullName>
    </recommendedName>
</protein>
<dbReference type="EMBL" id="KK112100">
    <property type="protein sequence ID" value="KFM56729.1"/>
    <property type="molecule type" value="Genomic_DNA"/>
</dbReference>